<reference evidence="2" key="1">
    <citation type="journal article" date="2020" name="mSystems">
        <title>Genome- and Community-Level Interaction Insights into Carbon Utilization and Element Cycling Functions of Hydrothermarchaeota in Hydrothermal Sediment.</title>
        <authorList>
            <person name="Zhou Z."/>
            <person name="Liu Y."/>
            <person name="Xu W."/>
            <person name="Pan J."/>
            <person name="Luo Z.H."/>
            <person name="Li M."/>
        </authorList>
    </citation>
    <scope>NUCLEOTIDE SEQUENCE [LARGE SCALE GENOMIC DNA]</scope>
    <source>
        <strain evidence="2">SpSt-16</strain>
    </source>
</reference>
<dbReference type="Gene3D" id="1.10.1760.20">
    <property type="match status" value="1"/>
</dbReference>
<feature type="transmembrane region" description="Helical" evidence="1">
    <location>
        <begin position="86"/>
        <end position="113"/>
    </location>
</feature>
<evidence type="ECO:0000256" key="1">
    <source>
        <dbReference type="SAM" id="Phobius"/>
    </source>
</evidence>
<protein>
    <submittedName>
        <fullName evidence="2">Uncharacterized protein</fullName>
    </submittedName>
</protein>
<proteinExistence type="predicted"/>
<gene>
    <name evidence="2" type="ORF">ENO77_00485</name>
</gene>
<sequence>MLTTDPTRVIGPSMKVLAELSTSIPFALVYRSMLSKSANENKAWLVSFVVAFTCRVGIMTLANYVISPHWMIWARWAESYEFAYKATLMMLPHVALFNAIVVLYVVPLAIAVWKSIRRYMHM</sequence>
<accession>A0A7C2VCY0</accession>
<organism evidence="2">
    <name type="scientific">Ignisphaera aggregans</name>
    <dbReference type="NCBI Taxonomy" id="334771"/>
    <lineage>
        <taxon>Archaea</taxon>
        <taxon>Thermoproteota</taxon>
        <taxon>Thermoprotei</taxon>
        <taxon>Desulfurococcales</taxon>
        <taxon>Desulfurococcaceae</taxon>
        <taxon>Ignisphaera</taxon>
    </lineage>
</organism>
<dbReference type="AlphaFoldDB" id="A0A7C2VCY0"/>
<keyword evidence="1" id="KW-0472">Membrane</keyword>
<feature type="transmembrane region" description="Helical" evidence="1">
    <location>
        <begin position="43"/>
        <end position="66"/>
    </location>
</feature>
<evidence type="ECO:0000313" key="2">
    <source>
        <dbReference type="EMBL" id="HEW52653.1"/>
    </source>
</evidence>
<comment type="caution">
    <text evidence="2">The sequence shown here is derived from an EMBL/GenBank/DDBJ whole genome shotgun (WGS) entry which is preliminary data.</text>
</comment>
<dbReference type="EMBL" id="DSGT01000002">
    <property type="protein sequence ID" value="HEW52653.1"/>
    <property type="molecule type" value="Genomic_DNA"/>
</dbReference>
<name>A0A7C2VCY0_9CREN</name>
<keyword evidence="1" id="KW-0812">Transmembrane</keyword>
<keyword evidence="1" id="KW-1133">Transmembrane helix</keyword>